<dbReference type="AlphaFoldDB" id="A0A382DUW1"/>
<evidence type="ECO:0000259" key="14">
    <source>
        <dbReference type="PROSITE" id="PS50893"/>
    </source>
</evidence>
<keyword evidence="6" id="KW-0227">DNA damage</keyword>
<gene>
    <name evidence="15" type="ORF">METZ01_LOCUS194578</name>
</gene>
<dbReference type="GO" id="GO:0005737">
    <property type="term" value="C:cytoplasm"/>
    <property type="evidence" value="ECO:0007669"/>
    <property type="project" value="UniProtKB-SubCell"/>
</dbReference>
<dbReference type="NCBIfam" id="TIGR00630">
    <property type="entry name" value="uvra"/>
    <property type="match status" value="1"/>
</dbReference>
<keyword evidence="13" id="KW-0234">DNA repair</keyword>
<reference evidence="15" key="1">
    <citation type="submission" date="2018-05" db="EMBL/GenBank/DDBJ databases">
        <authorList>
            <person name="Lanie J.A."/>
            <person name="Ng W.-L."/>
            <person name="Kazmierczak K.M."/>
            <person name="Andrzejewski T.M."/>
            <person name="Davidsen T.M."/>
            <person name="Wayne K.J."/>
            <person name="Tettelin H."/>
            <person name="Glass J.I."/>
            <person name="Rusch D."/>
            <person name="Podicherti R."/>
            <person name="Tsui H.-C.T."/>
            <person name="Winkler M.E."/>
        </authorList>
    </citation>
    <scope>NUCLEOTIDE SEQUENCE</scope>
</reference>
<dbReference type="PROSITE" id="PS50893">
    <property type="entry name" value="ABC_TRANSPORTER_2"/>
    <property type="match status" value="1"/>
</dbReference>
<keyword evidence="4" id="KW-0677">Repeat</keyword>
<feature type="domain" description="ABC transporter" evidence="14">
    <location>
        <begin position="152"/>
        <end position="481"/>
    </location>
</feature>
<dbReference type="CDD" id="cd03271">
    <property type="entry name" value="ABC_UvrA_II"/>
    <property type="match status" value="1"/>
</dbReference>
<dbReference type="Gene3D" id="1.20.1580.10">
    <property type="entry name" value="ABC transporter ATPase like domain"/>
    <property type="match status" value="2"/>
</dbReference>
<dbReference type="GO" id="GO:0006289">
    <property type="term" value="P:nucleotide-excision repair"/>
    <property type="evidence" value="ECO:0007669"/>
    <property type="project" value="InterPro"/>
</dbReference>
<dbReference type="GO" id="GO:0016887">
    <property type="term" value="F:ATP hydrolysis activity"/>
    <property type="evidence" value="ECO:0007669"/>
    <property type="project" value="InterPro"/>
</dbReference>
<dbReference type="EMBL" id="UINC01041027">
    <property type="protein sequence ID" value="SVB41724.1"/>
    <property type="molecule type" value="Genomic_DNA"/>
</dbReference>
<dbReference type="InterPro" id="IPR027417">
    <property type="entry name" value="P-loop_NTPase"/>
</dbReference>
<sequence length="541" mass="59380">ISGEIFKEINSRLSFLREVGLNYITLNRMSSTLSGGEGQRIRLATQIGAGLTGVLYVCDEPSIGLHPIDNKKLIKTLINLKNIGNTVIVVEHDEQVMLSADHIIDMGPGAGSFGGNVIAQGPPSAIKGNKNSLTGLYLSGKKSIKVPKDRRLKNDSFIKIIGAYENNLKNIDVKIPLKKFVCISGVSGSGKSTLINEILAKALLQQIAKKGIRPGKYNTIEGLNNIDKAIIIDQSPIGRTPRSNPATYTGIFTPVRELYSKMPEAQSRGYKPGRFSFNVKGGRCEHCSGAGYKEIEMQFLPDVTVPCEICKGKRYNEDALQIKFKGFSIAEILDKTVTEASDIFVNIPNVKNKLDTLNKVGLGYIKLGQPATTLSGGEAQRIKLGTELSKRSTGNTFYILDEPTTGLSFDDCSKLLNVLHSLVDNGNSVVVIEHNLDIIKNADWIIELGPEAGDKGGYIICEGTPEYIASTTTATGVYLSNVPNLVPNKKSKGNLIKNIKTIEKKESINDFDFIPERPKNLKIKKRKYSLSRWRRRRALRV</sequence>
<keyword evidence="7" id="KW-0228">DNA excision</keyword>
<keyword evidence="8" id="KW-0863">Zinc-finger</keyword>
<dbReference type="PANTHER" id="PTHR43152">
    <property type="entry name" value="UVRABC SYSTEM PROTEIN A"/>
    <property type="match status" value="1"/>
</dbReference>
<dbReference type="Gene3D" id="3.40.50.300">
    <property type="entry name" value="P-loop containing nucleotide triphosphate hydrolases"/>
    <property type="match status" value="2"/>
</dbReference>
<evidence type="ECO:0000256" key="7">
    <source>
        <dbReference type="ARBA" id="ARBA00022769"/>
    </source>
</evidence>
<evidence type="ECO:0000256" key="2">
    <source>
        <dbReference type="ARBA" id="ARBA00022490"/>
    </source>
</evidence>
<dbReference type="InterPro" id="IPR017871">
    <property type="entry name" value="ABC_transporter-like_CS"/>
</dbReference>
<keyword evidence="2" id="KW-0963">Cytoplasm</keyword>
<comment type="subcellular location">
    <subcellularLocation>
        <location evidence="1">Cytoplasm</location>
    </subcellularLocation>
</comment>
<keyword evidence="9" id="KW-0862">Zinc</keyword>
<keyword evidence="3" id="KW-0479">Metal-binding</keyword>
<feature type="non-terminal residue" evidence="15">
    <location>
        <position position="1"/>
    </location>
</feature>
<evidence type="ECO:0000313" key="15">
    <source>
        <dbReference type="EMBL" id="SVB41724.1"/>
    </source>
</evidence>
<evidence type="ECO:0000256" key="4">
    <source>
        <dbReference type="ARBA" id="ARBA00022737"/>
    </source>
</evidence>
<evidence type="ECO:0000256" key="1">
    <source>
        <dbReference type="ARBA" id="ARBA00004496"/>
    </source>
</evidence>
<dbReference type="GO" id="GO:0008270">
    <property type="term" value="F:zinc ion binding"/>
    <property type="evidence" value="ECO:0007669"/>
    <property type="project" value="UniProtKB-KW"/>
</dbReference>
<evidence type="ECO:0000256" key="8">
    <source>
        <dbReference type="ARBA" id="ARBA00022771"/>
    </source>
</evidence>
<dbReference type="GO" id="GO:0005524">
    <property type="term" value="F:ATP binding"/>
    <property type="evidence" value="ECO:0007669"/>
    <property type="project" value="UniProtKB-KW"/>
</dbReference>
<evidence type="ECO:0000256" key="11">
    <source>
        <dbReference type="ARBA" id="ARBA00022881"/>
    </source>
</evidence>
<evidence type="ECO:0000256" key="6">
    <source>
        <dbReference type="ARBA" id="ARBA00022763"/>
    </source>
</evidence>
<evidence type="ECO:0000256" key="5">
    <source>
        <dbReference type="ARBA" id="ARBA00022741"/>
    </source>
</evidence>
<evidence type="ECO:0000256" key="12">
    <source>
        <dbReference type="ARBA" id="ARBA00023125"/>
    </source>
</evidence>
<evidence type="ECO:0000256" key="3">
    <source>
        <dbReference type="ARBA" id="ARBA00022723"/>
    </source>
</evidence>
<evidence type="ECO:0000256" key="9">
    <source>
        <dbReference type="ARBA" id="ARBA00022833"/>
    </source>
</evidence>
<dbReference type="GO" id="GO:0009380">
    <property type="term" value="C:excinuclease repair complex"/>
    <property type="evidence" value="ECO:0007669"/>
    <property type="project" value="InterPro"/>
</dbReference>
<protein>
    <recommendedName>
        <fullName evidence="14">ABC transporter domain-containing protein</fullName>
    </recommendedName>
</protein>
<name>A0A382DUW1_9ZZZZ</name>
<evidence type="ECO:0000256" key="10">
    <source>
        <dbReference type="ARBA" id="ARBA00022840"/>
    </source>
</evidence>
<dbReference type="GO" id="GO:0004518">
    <property type="term" value="F:nuclease activity"/>
    <property type="evidence" value="ECO:0007669"/>
    <property type="project" value="UniProtKB-KW"/>
</dbReference>
<dbReference type="GO" id="GO:0003677">
    <property type="term" value="F:DNA binding"/>
    <property type="evidence" value="ECO:0007669"/>
    <property type="project" value="UniProtKB-KW"/>
</dbReference>
<accession>A0A382DUW1</accession>
<keyword evidence="12" id="KW-0238">DNA-binding</keyword>
<dbReference type="InterPro" id="IPR004602">
    <property type="entry name" value="UvrA"/>
</dbReference>
<dbReference type="PROSITE" id="PS00211">
    <property type="entry name" value="ABC_TRANSPORTER_1"/>
    <property type="match status" value="1"/>
</dbReference>
<dbReference type="SMART" id="SM00382">
    <property type="entry name" value="AAA"/>
    <property type="match status" value="1"/>
</dbReference>
<dbReference type="SUPFAM" id="SSF52540">
    <property type="entry name" value="P-loop containing nucleoside triphosphate hydrolases"/>
    <property type="match status" value="2"/>
</dbReference>
<dbReference type="InterPro" id="IPR003439">
    <property type="entry name" value="ABC_transporter-like_ATP-bd"/>
</dbReference>
<proteinExistence type="predicted"/>
<evidence type="ECO:0000256" key="13">
    <source>
        <dbReference type="ARBA" id="ARBA00023204"/>
    </source>
</evidence>
<organism evidence="15">
    <name type="scientific">marine metagenome</name>
    <dbReference type="NCBI Taxonomy" id="408172"/>
    <lineage>
        <taxon>unclassified sequences</taxon>
        <taxon>metagenomes</taxon>
        <taxon>ecological metagenomes</taxon>
    </lineage>
</organism>
<keyword evidence="5" id="KW-0547">Nucleotide-binding</keyword>
<dbReference type="InterPro" id="IPR003593">
    <property type="entry name" value="AAA+_ATPase"/>
</dbReference>
<dbReference type="PANTHER" id="PTHR43152:SF3">
    <property type="entry name" value="UVRABC SYSTEM PROTEIN A"/>
    <property type="match status" value="1"/>
</dbReference>
<keyword evidence="10" id="KW-0067">ATP-binding</keyword>
<keyword evidence="11" id="KW-0267">Excision nuclease</keyword>